<dbReference type="InterPro" id="IPR013106">
    <property type="entry name" value="Ig_V-set"/>
</dbReference>
<feature type="transmembrane region" description="Helical" evidence="6">
    <location>
        <begin position="532"/>
        <end position="554"/>
    </location>
</feature>
<feature type="domain" description="Ig-like" evidence="7">
    <location>
        <begin position="333"/>
        <end position="419"/>
    </location>
</feature>
<evidence type="ECO:0000256" key="3">
    <source>
        <dbReference type="ARBA" id="ARBA00022989"/>
    </source>
</evidence>
<keyword evidence="5" id="KW-1015">Disulfide bond</keyword>
<keyword evidence="3 6" id="KW-1133">Transmembrane helix</keyword>
<dbReference type="InterPro" id="IPR013162">
    <property type="entry name" value="CD80_C2-set"/>
</dbReference>
<dbReference type="InterPro" id="IPR003598">
    <property type="entry name" value="Ig_sub2"/>
</dbReference>
<evidence type="ECO:0000256" key="2">
    <source>
        <dbReference type="ARBA" id="ARBA00022692"/>
    </source>
</evidence>
<dbReference type="RefSeq" id="XP_028968412.1">
    <property type="nucleotide sequence ID" value="XM_029112579.1"/>
</dbReference>
<feature type="domain" description="Ig-like" evidence="7">
    <location>
        <begin position="131"/>
        <end position="232"/>
    </location>
</feature>
<proteinExistence type="predicted"/>
<dbReference type="InterPro" id="IPR013151">
    <property type="entry name" value="Immunoglobulin_dom"/>
</dbReference>
<feature type="domain" description="Ig-like" evidence="7">
    <location>
        <begin position="233"/>
        <end position="328"/>
    </location>
</feature>
<keyword evidence="4 6" id="KW-0472">Membrane</keyword>
<gene>
    <name evidence="9" type="primary">LOC100902471</name>
</gene>
<dbReference type="InterPro" id="IPR003599">
    <property type="entry name" value="Ig_sub"/>
</dbReference>
<dbReference type="Gene3D" id="2.60.40.10">
    <property type="entry name" value="Immunoglobulins"/>
    <property type="match status" value="5"/>
</dbReference>
<dbReference type="Pfam" id="PF08205">
    <property type="entry name" value="C2-set_2"/>
    <property type="match status" value="1"/>
</dbReference>
<evidence type="ECO:0000259" key="7">
    <source>
        <dbReference type="PROSITE" id="PS50835"/>
    </source>
</evidence>
<feature type="domain" description="Ig-like" evidence="7">
    <location>
        <begin position="434"/>
        <end position="507"/>
    </location>
</feature>
<sequence>MPVYIGFLRVTRIVVQEGQQTDVPCITEHPAFNRTNNVLKVWWFHQKPGRSLISNPFYTIDLNTSNQVLRWSSEKWTTRAYFSLLSYPYSLKLIRLEHADAGSYVCQVHFKDGSVRNGTVHLQVVVPPSPPKIYSETSEEIQNVLGPLNETSKLVLVCKVKGGKPAPSVTWKRAGGEVEGNVRTTRTGDITTSVLTLDPLRREHHNADFICESANDELAYHSAHVRLELNLSPLLVQIRRSDSALSSGYHAEIICEVWGSVPPAKVSWWKNGVNLEQDFEHTSMDGNLTTSVVRFQPRAEDNGQSLVCRAENPRMSVLGVREDQWDLNVYYRPHVRIQLESPGQSSITEGTDISIACLVDSNPAPHGPLIWKHNEHKLSVAPGSGISAKRNRLHIRNVRHAHAGNYTCEVSNNQGNGVSSALYLRIKHVPMCRPHQRVVYHTRIGETISVSCSVSSHPSSVSFRWKLNSTSNEGRVTTFTWDGTTSVARFTPRDSGDFGTLLCWARNQLGDQREPCAFIILDSGSPWLADELTIASALCAALVLMIIISFIIILKNRRRDANYIQEACGSGHPASVPKVGSGGCNNNQFNDAAFLT</sequence>
<dbReference type="SMART" id="SM00409">
    <property type="entry name" value="IG"/>
    <property type="match status" value="5"/>
</dbReference>
<dbReference type="PANTHER" id="PTHR23278:SF19">
    <property type="entry name" value="OBSCURIN"/>
    <property type="match status" value="1"/>
</dbReference>
<dbReference type="KEGG" id="goe:100902471"/>
<dbReference type="Proteomes" id="UP000694867">
    <property type="component" value="Unplaced"/>
</dbReference>
<dbReference type="PANTHER" id="PTHR23278">
    <property type="entry name" value="SIDESTEP PROTEIN"/>
    <property type="match status" value="1"/>
</dbReference>
<dbReference type="AlphaFoldDB" id="A0AAJ7SIJ3"/>
<evidence type="ECO:0000256" key="6">
    <source>
        <dbReference type="SAM" id="Phobius"/>
    </source>
</evidence>
<comment type="subcellular location">
    <subcellularLocation>
        <location evidence="1">Membrane</location>
        <topology evidence="1">Single-pass membrane protein</topology>
    </subcellularLocation>
</comment>
<dbReference type="SUPFAM" id="SSF48726">
    <property type="entry name" value="Immunoglobulin"/>
    <property type="match status" value="5"/>
</dbReference>
<dbReference type="GeneID" id="100902471"/>
<evidence type="ECO:0000313" key="9">
    <source>
        <dbReference type="RefSeq" id="XP_028968412.1"/>
    </source>
</evidence>
<evidence type="ECO:0000256" key="1">
    <source>
        <dbReference type="ARBA" id="ARBA00004167"/>
    </source>
</evidence>
<dbReference type="InterPro" id="IPR036179">
    <property type="entry name" value="Ig-like_dom_sf"/>
</dbReference>
<evidence type="ECO:0000313" key="8">
    <source>
        <dbReference type="Proteomes" id="UP000694867"/>
    </source>
</evidence>
<dbReference type="Pfam" id="PF13927">
    <property type="entry name" value="Ig_3"/>
    <property type="match status" value="1"/>
</dbReference>
<accession>A0AAJ7SIJ3</accession>
<dbReference type="InterPro" id="IPR013783">
    <property type="entry name" value="Ig-like_fold"/>
</dbReference>
<name>A0AAJ7SIJ3_9ACAR</name>
<dbReference type="PROSITE" id="PS50835">
    <property type="entry name" value="IG_LIKE"/>
    <property type="match status" value="5"/>
</dbReference>
<evidence type="ECO:0000256" key="5">
    <source>
        <dbReference type="ARBA" id="ARBA00023157"/>
    </source>
</evidence>
<dbReference type="InterPro" id="IPR007110">
    <property type="entry name" value="Ig-like_dom"/>
</dbReference>
<keyword evidence="2 6" id="KW-0812">Transmembrane</keyword>
<dbReference type="Pfam" id="PF00047">
    <property type="entry name" value="ig"/>
    <property type="match status" value="1"/>
</dbReference>
<feature type="domain" description="Ig-like" evidence="7">
    <location>
        <begin position="2"/>
        <end position="116"/>
    </location>
</feature>
<keyword evidence="8" id="KW-1185">Reference proteome</keyword>
<organism evidence="8 9">
    <name type="scientific">Galendromus occidentalis</name>
    <name type="common">western predatory mite</name>
    <dbReference type="NCBI Taxonomy" id="34638"/>
    <lineage>
        <taxon>Eukaryota</taxon>
        <taxon>Metazoa</taxon>
        <taxon>Ecdysozoa</taxon>
        <taxon>Arthropoda</taxon>
        <taxon>Chelicerata</taxon>
        <taxon>Arachnida</taxon>
        <taxon>Acari</taxon>
        <taxon>Parasitiformes</taxon>
        <taxon>Mesostigmata</taxon>
        <taxon>Gamasina</taxon>
        <taxon>Phytoseioidea</taxon>
        <taxon>Phytoseiidae</taxon>
        <taxon>Typhlodrominae</taxon>
        <taxon>Galendromus</taxon>
    </lineage>
</organism>
<evidence type="ECO:0000256" key="4">
    <source>
        <dbReference type="ARBA" id="ARBA00023136"/>
    </source>
</evidence>
<dbReference type="Pfam" id="PF07686">
    <property type="entry name" value="V-set"/>
    <property type="match status" value="1"/>
</dbReference>
<dbReference type="CDD" id="cd00096">
    <property type="entry name" value="Ig"/>
    <property type="match status" value="2"/>
</dbReference>
<dbReference type="GO" id="GO:0016020">
    <property type="term" value="C:membrane"/>
    <property type="evidence" value="ECO:0007669"/>
    <property type="project" value="UniProtKB-SubCell"/>
</dbReference>
<dbReference type="SMART" id="SM00408">
    <property type="entry name" value="IGc2"/>
    <property type="match status" value="3"/>
</dbReference>
<protein>
    <submittedName>
        <fullName evidence="9">Hemicentin-1</fullName>
    </submittedName>
</protein>
<reference evidence="9" key="1">
    <citation type="submission" date="2025-08" db="UniProtKB">
        <authorList>
            <consortium name="RefSeq"/>
        </authorList>
    </citation>
    <scope>IDENTIFICATION</scope>
</reference>